<dbReference type="Proteomes" id="UP001064896">
    <property type="component" value="Chromosome"/>
</dbReference>
<comment type="cofactor">
    <cofactor evidence="1">
        <name>Mg(2+)</name>
        <dbReference type="ChEBI" id="CHEBI:18420"/>
    </cofactor>
</comment>
<gene>
    <name evidence="4" type="ORF">PSm6_56590</name>
</gene>
<dbReference type="InterPro" id="IPR015797">
    <property type="entry name" value="NUDIX_hydrolase-like_dom_sf"/>
</dbReference>
<feature type="domain" description="Nudix hydrolase" evidence="3">
    <location>
        <begin position="1"/>
        <end position="131"/>
    </location>
</feature>
<evidence type="ECO:0000313" key="5">
    <source>
        <dbReference type="Proteomes" id="UP001064896"/>
    </source>
</evidence>
<dbReference type="EMBL" id="AP023081">
    <property type="protein sequence ID" value="BCD89252.1"/>
    <property type="molecule type" value="Genomic_DNA"/>
</dbReference>
<keyword evidence="2" id="KW-0378">Hydrolase</keyword>
<dbReference type="InterPro" id="IPR020084">
    <property type="entry name" value="NUDIX_hydrolase_CS"/>
</dbReference>
<evidence type="ECO:0000313" key="4">
    <source>
        <dbReference type="EMBL" id="BCD89252.1"/>
    </source>
</evidence>
<evidence type="ECO:0000256" key="2">
    <source>
        <dbReference type="ARBA" id="ARBA00022801"/>
    </source>
</evidence>
<dbReference type="Pfam" id="PF00293">
    <property type="entry name" value="NUDIX"/>
    <property type="match status" value="1"/>
</dbReference>
<keyword evidence="5" id="KW-1185">Reference proteome</keyword>
<dbReference type="PROSITE" id="PS51462">
    <property type="entry name" value="NUDIX"/>
    <property type="match status" value="1"/>
</dbReference>
<dbReference type="SUPFAM" id="SSF55811">
    <property type="entry name" value="Nudix"/>
    <property type="match status" value="1"/>
</dbReference>
<dbReference type="CDD" id="cd04663">
    <property type="entry name" value="NUDIX_Hydrolase"/>
    <property type="match status" value="1"/>
</dbReference>
<evidence type="ECO:0000256" key="1">
    <source>
        <dbReference type="ARBA" id="ARBA00001946"/>
    </source>
</evidence>
<dbReference type="Gene3D" id="3.90.79.10">
    <property type="entry name" value="Nucleoside Triphosphate Pyrophosphohydrolase"/>
    <property type="match status" value="1"/>
</dbReference>
<reference evidence="4" key="1">
    <citation type="submission" date="2020-05" db="EMBL/GenBank/DDBJ databases">
        <title>Complete genome sequence of Pseudomonas sp. Sm006.</title>
        <authorList>
            <person name="Takeuchi K."/>
            <person name="Someya N."/>
        </authorList>
    </citation>
    <scope>NUCLEOTIDE SEQUENCE</scope>
    <source>
        <strain evidence="4">Sm006</strain>
    </source>
</reference>
<proteinExistence type="predicted"/>
<name>A0ABN6C2Q8_9PSED</name>
<organism evidence="4 5">
    <name type="scientific">Pseudomonas solani</name>
    <dbReference type="NCBI Taxonomy" id="2731552"/>
    <lineage>
        <taxon>Bacteria</taxon>
        <taxon>Pseudomonadati</taxon>
        <taxon>Pseudomonadota</taxon>
        <taxon>Gammaproteobacteria</taxon>
        <taxon>Pseudomonadales</taxon>
        <taxon>Pseudomonadaceae</taxon>
        <taxon>Pseudomonas</taxon>
    </lineage>
</organism>
<protein>
    <submittedName>
        <fullName evidence="4">DNA mismatch repair protein MutT</fullName>
    </submittedName>
</protein>
<evidence type="ECO:0000259" key="3">
    <source>
        <dbReference type="PROSITE" id="PS51462"/>
    </source>
</evidence>
<dbReference type="InterPro" id="IPR000086">
    <property type="entry name" value="NUDIX_hydrolase_dom"/>
</dbReference>
<sequence>MIAVDKACPVVLRQRDRLEVLAFLHPLAGRQLVKGSVEPGESSAAAAVRELAEEAGIQGEAILDLGTWQATPTGHTWAFHLCRAAADLADAWSHHTADDGGHVFRFFWHPLDVEPTEEWHPIFRDALAVIRQRLAETAANRPLSRSGL</sequence>
<dbReference type="PROSITE" id="PS00893">
    <property type="entry name" value="NUDIX_BOX"/>
    <property type="match status" value="1"/>
</dbReference>
<accession>A0ABN6C2Q8</accession>